<comment type="caution">
    <text evidence="2">The sequence shown here is derived from an EMBL/GenBank/DDBJ whole genome shotgun (WGS) entry which is preliminary data.</text>
</comment>
<evidence type="ECO:0000313" key="1">
    <source>
        <dbReference type="EMBL" id="KAF0646744.1"/>
    </source>
</evidence>
<evidence type="ECO:0000313" key="3">
    <source>
        <dbReference type="Proteomes" id="UP000194318"/>
    </source>
</evidence>
<proteinExistence type="predicted"/>
<organism evidence="2 3">
    <name type="scientific">Streptomyces fradiae ATCC 10745 = DSM 40063</name>
    <dbReference type="NCBI Taxonomy" id="1319510"/>
    <lineage>
        <taxon>Bacteria</taxon>
        <taxon>Bacillati</taxon>
        <taxon>Actinomycetota</taxon>
        <taxon>Actinomycetes</taxon>
        <taxon>Kitasatosporales</taxon>
        <taxon>Streptomycetaceae</taxon>
        <taxon>Streptomyces</taxon>
    </lineage>
</organism>
<evidence type="ECO:0000313" key="2">
    <source>
        <dbReference type="EMBL" id="OSY50633.1"/>
    </source>
</evidence>
<name>A0A1Y2NSZ8_STRFR</name>
<dbReference type="EMBL" id="MIFZ01000278">
    <property type="protein sequence ID" value="OSY50633.1"/>
    <property type="molecule type" value="Genomic_DNA"/>
</dbReference>
<accession>A0A1Y2NSZ8</accession>
<dbReference type="RefSeq" id="WP_031129190.1">
    <property type="nucleotide sequence ID" value="NZ_ASYR01000048.1"/>
</dbReference>
<dbReference type="EMBL" id="ASYR01000048">
    <property type="protein sequence ID" value="KAF0646744.1"/>
    <property type="molecule type" value="Genomic_DNA"/>
</dbReference>
<sequence length="64" mass="7071">MIGRLATTLTRLAHRTGHHHYLSTGCLHGDHAYCQNRHGQAGPKTPAVCKFCSTPCVCRCHRTT</sequence>
<dbReference type="AlphaFoldDB" id="A0A1Y2NSZ8"/>
<reference evidence="2 3" key="2">
    <citation type="submission" date="2016-09" db="EMBL/GenBank/DDBJ databases">
        <title>Streptomyces fradiae DSM40063, a candidate organism with high potential of specific P450 cytochromes.</title>
        <authorList>
            <person name="Grumaz C."/>
            <person name="Vainshtein Y."/>
            <person name="Kirstahler P."/>
            <person name="Sohn K."/>
        </authorList>
    </citation>
    <scope>NUCLEOTIDE SEQUENCE [LARGE SCALE GENOMIC DNA]</scope>
    <source>
        <strain evidence="2 3">DSM 40063</strain>
    </source>
</reference>
<dbReference type="GeneID" id="91402614"/>
<dbReference type="Proteomes" id="UP000194318">
    <property type="component" value="Unassembled WGS sequence"/>
</dbReference>
<dbReference type="PROSITE" id="PS51257">
    <property type="entry name" value="PROKAR_LIPOPROTEIN"/>
    <property type="match status" value="1"/>
</dbReference>
<keyword evidence="4" id="KW-1185">Reference proteome</keyword>
<gene>
    <name evidence="2" type="ORF">BG846_03801</name>
    <name evidence="1" type="ORF">K701_27575</name>
</gene>
<protein>
    <submittedName>
        <fullName evidence="2">Uncharacterized protein</fullName>
    </submittedName>
</protein>
<reference evidence="1 4" key="1">
    <citation type="submission" date="2013-05" db="EMBL/GenBank/DDBJ databases">
        <title>Genome Sequence of Streptomyces fradiae.</title>
        <authorList>
            <person name="Kirby R."/>
        </authorList>
    </citation>
    <scope>NUCLEOTIDE SEQUENCE [LARGE SCALE GENOMIC DNA]</scope>
    <source>
        <strain evidence="1 4">ATCC 10745</strain>
    </source>
</reference>
<dbReference type="Proteomes" id="UP000731519">
    <property type="component" value="Unassembled WGS sequence"/>
</dbReference>
<evidence type="ECO:0000313" key="4">
    <source>
        <dbReference type="Proteomes" id="UP000731519"/>
    </source>
</evidence>